<comment type="caution">
    <text evidence="1">The sequence shown here is derived from an EMBL/GenBank/DDBJ whole genome shotgun (WGS) entry which is preliminary data.</text>
</comment>
<accession>A0ACC0AGA4</accession>
<name>A0ACC0AGA4_CATRO</name>
<evidence type="ECO:0000313" key="2">
    <source>
        <dbReference type="Proteomes" id="UP001060085"/>
    </source>
</evidence>
<sequence length="517" mass="58856">MMINLFIFFQKIMKLLSNPSLTKIPCLINSFTHLVSIFLRQINPFWIELSYFIIISLMGYGALKFSMPENSSFSPRNIDMFFTSVSSTTVSSMSTVEMEVFSNIQLIFITILMFAGGEIFTSILQLQLTKFKKKNKFQRKDTNKVEICDQIELGGIFSNRGESRDLSYTSIELLSYIIICYLLVVHIAGSSLIYIYINFIPSAKNVLKKKGLNILTFSIFTTISTFANCGFVPTNENMMVFKKNSGLLLILIPQVLLGNTLYPSCLRFFIWVGEKITKREEFSYLLKNSRNLGYNHLFTSVGSKFLLGTVLGFIFVQFVLFCSLEWSSLAMDGLNNYQRVVGSLFEVVNSRHAGESIVDLSVLTSAILVLFVVMMYLPPYTRFLPIEDDDCHSENEKSKRKNKGNNILEQLLFSQLTYLAIFIILICITEKEKMKEDPLNFNLLSIVVEVVSAYGNVGFSMGYSCERQIKHDANCIDASYGFVGKWSNEGKFILILVMFFGRLKKFSMNGGKSWIIS</sequence>
<proteinExistence type="predicted"/>
<organism evidence="1 2">
    <name type="scientific">Catharanthus roseus</name>
    <name type="common">Madagascar periwinkle</name>
    <name type="synonym">Vinca rosea</name>
    <dbReference type="NCBI Taxonomy" id="4058"/>
    <lineage>
        <taxon>Eukaryota</taxon>
        <taxon>Viridiplantae</taxon>
        <taxon>Streptophyta</taxon>
        <taxon>Embryophyta</taxon>
        <taxon>Tracheophyta</taxon>
        <taxon>Spermatophyta</taxon>
        <taxon>Magnoliopsida</taxon>
        <taxon>eudicotyledons</taxon>
        <taxon>Gunneridae</taxon>
        <taxon>Pentapetalae</taxon>
        <taxon>asterids</taxon>
        <taxon>lamiids</taxon>
        <taxon>Gentianales</taxon>
        <taxon>Apocynaceae</taxon>
        <taxon>Rauvolfioideae</taxon>
        <taxon>Vinceae</taxon>
        <taxon>Catharanthinae</taxon>
        <taxon>Catharanthus</taxon>
    </lineage>
</organism>
<keyword evidence="2" id="KW-1185">Reference proteome</keyword>
<dbReference type="EMBL" id="CM044706">
    <property type="protein sequence ID" value="KAI5659315.1"/>
    <property type="molecule type" value="Genomic_DNA"/>
</dbReference>
<evidence type="ECO:0000313" key="1">
    <source>
        <dbReference type="EMBL" id="KAI5659315.1"/>
    </source>
</evidence>
<reference evidence="2" key="1">
    <citation type="journal article" date="2023" name="Nat. Plants">
        <title>Single-cell RNA sequencing provides a high-resolution roadmap for understanding the multicellular compartmentation of specialized metabolism.</title>
        <authorList>
            <person name="Sun S."/>
            <person name="Shen X."/>
            <person name="Li Y."/>
            <person name="Li Y."/>
            <person name="Wang S."/>
            <person name="Li R."/>
            <person name="Zhang H."/>
            <person name="Shen G."/>
            <person name="Guo B."/>
            <person name="Wei J."/>
            <person name="Xu J."/>
            <person name="St-Pierre B."/>
            <person name="Chen S."/>
            <person name="Sun C."/>
        </authorList>
    </citation>
    <scope>NUCLEOTIDE SEQUENCE [LARGE SCALE GENOMIC DNA]</scope>
</reference>
<dbReference type="Proteomes" id="UP001060085">
    <property type="component" value="Linkage Group LG06"/>
</dbReference>
<gene>
    <name evidence="1" type="ORF">M9H77_28108</name>
</gene>
<protein>
    <submittedName>
        <fullName evidence="1">Uncharacterized protein</fullName>
    </submittedName>
</protein>